<gene>
    <name evidence="1" type="ORF">DPEC_G00137330</name>
</gene>
<keyword evidence="2" id="KW-1185">Reference proteome</keyword>
<sequence length="77" mass="8676">MRGCLPSAGGRTQCMVIWHGEHLNTCLVPGALRGVPRETDRLFHGEDTAVEQRKEERGEGAIEERTRRGVWRGVICF</sequence>
<organism evidence="1 2">
    <name type="scientific">Dallia pectoralis</name>
    <name type="common">Alaska blackfish</name>
    <dbReference type="NCBI Taxonomy" id="75939"/>
    <lineage>
        <taxon>Eukaryota</taxon>
        <taxon>Metazoa</taxon>
        <taxon>Chordata</taxon>
        <taxon>Craniata</taxon>
        <taxon>Vertebrata</taxon>
        <taxon>Euteleostomi</taxon>
        <taxon>Actinopterygii</taxon>
        <taxon>Neopterygii</taxon>
        <taxon>Teleostei</taxon>
        <taxon>Protacanthopterygii</taxon>
        <taxon>Esociformes</taxon>
        <taxon>Umbridae</taxon>
        <taxon>Dallia</taxon>
    </lineage>
</organism>
<evidence type="ECO:0000313" key="2">
    <source>
        <dbReference type="Proteomes" id="UP001157502"/>
    </source>
</evidence>
<reference evidence="1" key="1">
    <citation type="submission" date="2021-05" db="EMBL/GenBank/DDBJ databases">
        <authorList>
            <person name="Pan Q."/>
            <person name="Jouanno E."/>
            <person name="Zahm M."/>
            <person name="Klopp C."/>
            <person name="Cabau C."/>
            <person name="Louis A."/>
            <person name="Berthelot C."/>
            <person name="Parey E."/>
            <person name="Roest Crollius H."/>
            <person name="Montfort J."/>
            <person name="Robinson-Rechavi M."/>
            <person name="Bouchez O."/>
            <person name="Lampietro C."/>
            <person name="Lopez Roques C."/>
            <person name="Donnadieu C."/>
            <person name="Postlethwait J."/>
            <person name="Bobe J."/>
            <person name="Dillon D."/>
            <person name="Chandos A."/>
            <person name="von Hippel F."/>
            <person name="Guiguen Y."/>
        </authorList>
    </citation>
    <scope>NUCLEOTIDE SEQUENCE</scope>
    <source>
        <strain evidence="1">YG-Jan2019</strain>
    </source>
</reference>
<evidence type="ECO:0000313" key="1">
    <source>
        <dbReference type="EMBL" id="KAJ8004539.1"/>
    </source>
</evidence>
<dbReference type="EMBL" id="CM055738">
    <property type="protein sequence ID" value="KAJ8004539.1"/>
    <property type="molecule type" value="Genomic_DNA"/>
</dbReference>
<comment type="caution">
    <text evidence="1">The sequence shown here is derived from an EMBL/GenBank/DDBJ whole genome shotgun (WGS) entry which is preliminary data.</text>
</comment>
<protein>
    <submittedName>
        <fullName evidence="1">Uncharacterized protein</fullName>
    </submittedName>
</protein>
<name>A0ACC2GLL9_DALPE</name>
<dbReference type="Proteomes" id="UP001157502">
    <property type="component" value="Chromosome 11"/>
</dbReference>
<accession>A0ACC2GLL9</accession>
<proteinExistence type="predicted"/>